<evidence type="ECO:0000256" key="3">
    <source>
        <dbReference type="ARBA" id="ARBA00022475"/>
    </source>
</evidence>
<dbReference type="RefSeq" id="WP_386802275.1">
    <property type="nucleotide sequence ID" value="NZ_JBHTMU010000009.1"/>
</dbReference>
<protein>
    <submittedName>
        <fullName evidence="8">Flagellar biosynthetic protein FliR</fullName>
    </submittedName>
</protein>
<evidence type="ECO:0000313" key="9">
    <source>
        <dbReference type="Proteomes" id="UP001597135"/>
    </source>
</evidence>
<name>A0ABW3ZGI5_9RHOB</name>
<feature type="transmembrane region" description="Helical" evidence="7">
    <location>
        <begin position="15"/>
        <end position="32"/>
    </location>
</feature>
<feature type="transmembrane region" description="Helical" evidence="7">
    <location>
        <begin position="151"/>
        <end position="170"/>
    </location>
</feature>
<evidence type="ECO:0000256" key="5">
    <source>
        <dbReference type="ARBA" id="ARBA00022989"/>
    </source>
</evidence>
<evidence type="ECO:0000256" key="2">
    <source>
        <dbReference type="ARBA" id="ARBA00009772"/>
    </source>
</evidence>
<evidence type="ECO:0000256" key="6">
    <source>
        <dbReference type="ARBA" id="ARBA00023136"/>
    </source>
</evidence>
<dbReference type="PANTHER" id="PTHR30065:SF8">
    <property type="entry name" value="FLAGELLAR BIOSYNTHETIC PROTEIN FLIR"/>
    <property type="match status" value="1"/>
</dbReference>
<keyword evidence="4 7" id="KW-0812">Transmembrane</keyword>
<comment type="similarity">
    <text evidence="2">Belongs to the FliR/MopE/SpaR family.</text>
</comment>
<evidence type="ECO:0000313" key="8">
    <source>
        <dbReference type="EMBL" id="MFD1342214.1"/>
    </source>
</evidence>
<evidence type="ECO:0000256" key="7">
    <source>
        <dbReference type="SAM" id="Phobius"/>
    </source>
</evidence>
<feature type="transmembrane region" description="Helical" evidence="7">
    <location>
        <begin position="213"/>
        <end position="244"/>
    </location>
</feature>
<feature type="transmembrane region" description="Helical" evidence="7">
    <location>
        <begin position="73"/>
        <end position="92"/>
    </location>
</feature>
<feature type="transmembrane region" description="Helical" evidence="7">
    <location>
        <begin position="126"/>
        <end position="144"/>
    </location>
</feature>
<sequence length="257" mass="26997">MTALESLVPMVQEAGWAYALVFFRIGAMMAVLPGFGERSVPQRIRLGIALAFTAIVAPALWPLDELPEPALAILFWYLLTETCAGLILGLALRLAVMALQIAGSIAAQATSLSQLFGGAAGEPLPTLSHIFTVSALALMMITGLHVKVAELLIFSYGPLPLGALPGPSVLGQWGTAQVAEAFALAFSLAAPFVVLSALYNLTLGVINKAMPQLMVTFVGAPVITFGAVAMMALATPMLLSIWLARLDLLLVNPFGPR</sequence>
<dbReference type="PRINTS" id="PR00953">
    <property type="entry name" value="TYPE3IMRPROT"/>
</dbReference>
<evidence type="ECO:0000256" key="1">
    <source>
        <dbReference type="ARBA" id="ARBA00004651"/>
    </source>
</evidence>
<comment type="caution">
    <text evidence="8">The sequence shown here is derived from an EMBL/GenBank/DDBJ whole genome shotgun (WGS) entry which is preliminary data.</text>
</comment>
<feature type="transmembrane region" description="Helical" evidence="7">
    <location>
        <begin position="182"/>
        <end position="201"/>
    </location>
</feature>
<keyword evidence="8" id="KW-0966">Cell projection</keyword>
<accession>A0ABW3ZGI5</accession>
<organism evidence="8 9">
    <name type="scientific">Litorisediminicola beolgyonensis</name>
    <dbReference type="NCBI Taxonomy" id="1173614"/>
    <lineage>
        <taxon>Bacteria</taxon>
        <taxon>Pseudomonadati</taxon>
        <taxon>Pseudomonadota</taxon>
        <taxon>Alphaproteobacteria</taxon>
        <taxon>Rhodobacterales</taxon>
        <taxon>Paracoccaceae</taxon>
        <taxon>Litorisediminicola</taxon>
    </lineage>
</organism>
<keyword evidence="8" id="KW-0282">Flagellum</keyword>
<evidence type="ECO:0000256" key="4">
    <source>
        <dbReference type="ARBA" id="ARBA00022692"/>
    </source>
</evidence>
<reference evidence="9" key="1">
    <citation type="journal article" date="2019" name="Int. J. Syst. Evol. Microbiol.">
        <title>The Global Catalogue of Microorganisms (GCM) 10K type strain sequencing project: providing services to taxonomists for standard genome sequencing and annotation.</title>
        <authorList>
            <consortium name="The Broad Institute Genomics Platform"/>
            <consortium name="The Broad Institute Genome Sequencing Center for Infectious Disease"/>
            <person name="Wu L."/>
            <person name="Ma J."/>
        </authorList>
    </citation>
    <scope>NUCLEOTIDE SEQUENCE [LARGE SCALE GENOMIC DNA]</scope>
    <source>
        <strain evidence="9">CCUG 62953</strain>
    </source>
</reference>
<keyword evidence="3" id="KW-1003">Cell membrane</keyword>
<dbReference type="Pfam" id="PF01311">
    <property type="entry name" value="Bac_export_1"/>
    <property type="match status" value="1"/>
</dbReference>
<keyword evidence="5 7" id="KW-1133">Transmembrane helix</keyword>
<dbReference type="EMBL" id="JBHTMU010000009">
    <property type="protein sequence ID" value="MFD1342214.1"/>
    <property type="molecule type" value="Genomic_DNA"/>
</dbReference>
<dbReference type="PANTHER" id="PTHR30065">
    <property type="entry name" value="FLAGELLAR BIOSYNTHETIC PROTEIN FLIR"/>
    <property type="match status" value="1"/>
</dbReference>
<gene>
    <name evidence="8" type="ORF">ACFQ4E_07275</name>
</gene>
<feature type="transmembrane region" description="Helical" evidence="7">
    <location>
        <begin position="99"/>
        <end position="120"/>
    </location>
</feature>
<proteinExistence type="inferred from homology"/>
<keyword evidence="6 7" id="KW-0472">Membrane</keyword>
<feature type="transmembrane region" description="Helical" evidence="7">
    <location>
        <begin position="44"/>
        <end position="61"/>
    </location>
</feature>
<keyword evidence="8" id="KW-0969">Cilium</keyword>
<dbReference type="InterPro" id="IPR002010">
    <property type="entry name" value="T3SS_IM_R"/>
</dbReference>
<keyword evidence="9" id="KW-1185">Reference proteome</keyword>
<comment type="subcellular location">
    <subcellularLocation>
        <location evidence="1">Cell membrane</location>
        <topology evidence="1">Multi-pass membrane protein</topology>
    </subcellularLocation>
</comment>
<dbReference type="Proteomes" id="UP001597135">
    <property type="component" value="Unassembled WGS sequence"/>
</dbReference>